<evidence type="ECO:0000256" key="7">
    <source>
        <dbReference type="ARBA" id="ARBA00023136"/>
    </source>
</evidence>
<dbReference type="Proteomes" id="UP001204798">
    <property type="component" value="Unassembled WGS sequence"/>
</dbReference>
<keyword evidence="7 9" id="KW-0472">Membrane</keyword>
<keyword evidence="12" id="KW-1185">Reference proteome</keyword>
<accession>A0ABT2EIJ7</accession>
<keyword evidence="4 9" id="KW-0132">Cell division</keyword>
<evidence type="ECO:0000256" key="4">
    <source>
        <dbReference type="ARBA" id="ARBA00022618"/>
    </source>
</evidence>
<organism evidence="11 12">
    <name type="scientific">Candidatus Fervidibacter sacchari</name>
    <dbReference type="NCBI Taxonomy" id="1448929"/>
    <lineage>
        <taxon>Bacteria</taxon>
        <taxon>Candidatus Fervidibacterota</taxon>
        <taxon>Candidatus Fervidibacter</taxon>
    </lineage>
</organism>
<gene>
    <name evidence="9" type="primary">ftsE</name>
    <name evidence="11" type="ORF">M2350_000162</name>
</gene>
<dbReference type="InterPro" id="IPR017871">
    <property type="entry name" value="ABC_transporter-like_CS"/>
</dbReference>
<keyword evidence="8 9" id="KW-0131">Cell cycle</keyword>
<comment type="subcellular location">
    <subcellularLocation>
        <location evidence="9">Cell membrane</location>
        <topology evidence="9">Peripheral membrane protein</topology>
        <orientation evidence="9">Cytoplasmic side</orientation>
    </subcellularLocation>
</comment>
<dbReference type="NCBIfam" id="TIGR02673">
    <property type="entry name" value="FtsE"/>
    <property type="match status" value="1"/>
</dbReference>
<dbReference type="InterPro" id="IPR003593">
    <property type="entry name" value="AAA+_ATPase"/>
</dbReference>
<name>A0ABT2EIJ7_9BACT</name>
<sequence>MVLLRDVTVRYESGVVALQNVNLTVEKSEFVFLVGPTGAGKSTLLKLLTREITPTEGTVIVAGKDVTKLKPSQVPYLRRLIGTVFQDILLLPDRTVWENVAFALRVTGASSGEIAREVPKALETVGMLHKAKSFPAELSGGEKQKVALARALVVKPLLLLADEPTGNLDPTSSLEIVDLLLRINRQGTTVIMATHDKTIVDAYRKRVVELSAGRIVRDELKGVFRRELA</sequence>
<protein>
    <recommendedName>
        <fullName evidence="2 9">Cell division ATP-binding protein FtsE</fullName>
    </recommendedName>
</protein>
<proteinExistence type="inferred from homology"/>
<dbReference type="SMART" id="SM00382">
    <property type="entry name" value="AAA"/>
    <property type="match status" value="1"/>
</dbReference>
<dbReference type="RefSeq" id="WP_259092265.1">
    <property type="nucleotide sequence ID" value="NZ_CP130454.1"/>
</dbReference>
<evidence type="ECO:0000313" key="12">
    <source>
        <dbReference type="Proteomes" id="UP001204798"/>
    </source>
</evidence>
<evidence type="ECO:0000256" key="5">
    <source>
        <dbReference type="ARBA" id="ARBA00022741"/>
    </source>
</evidence>
<dbReference type="PANTHER" id="PTHR24220">
    <property type="entry name" value="IMPORT ATP-BINDING PROTEIN"/>
    <property type="match status" value="1"/>
</dbReference>
<dbReference type="InterPro" id="IPR027417">
    <property type="entry name" value="P-loop_NTPase"/>
</dbReference>
<evidence type="ECO:0000256" key="1">
    <source>
        <dbReference type="ARBA" id="ARBA00005417"/>
    </source>
</evidence>
<dbReference type="GO" id="GO:0005524">
    <property type="term" value="F:ATP binding"/>
    <property type="evidence" value="ECO:0007669"/>
    <property type="project" value="UniProtKB-KW"/>
</dbReference>
<keyword evidence="6 9" id="KW-0067">ATP-binding</keyword>
<evidence type="ECO:0000256" key="3">
    <source>
        <dbReference type="ARBA" id="ARBA00022475"/>
    </source>
</evidence>
<dbReference type="SUPFAM" id="SSF52540">
    <property type="entry name" value="P-loop containing nucleoside triphosphate hydrolases"/>
    <property type="match status" value="1"/>
</dbReference>
<evidence type="ECO:0000256" key="8">
    <source>
        <dbReference type="ARBA" id="ARBA00023306"/>
    </source>
</evidence>
<evidence type="ECO:0000256" key="6">
    <source>
        <dbReference type="ARBA" id="ARBA00022840"/>
    </source>
</evidence>
<comment type="subunit">
    <text evidence="9">Homodimer. Forms a membrane-associated complex with FtsX.</text>
</comment>
<dbReference type="EMBL" id="JANUCP010000001">
    <property type="protein sequence ID" value="MCS3917765.1"/>
    <property type="molecule type" value="Genomic_DNA"/>
</dbReference>
<dbReference type="Pfam" id="PF00005">
    <property type="entry name" value="ABC_tran"/>
    <property type="match status" value="1"/>
</dbReference>
<evidence type="ECO:0000256" key="2">
    <source>
        <dbReference type="ARBA" id="ARBA00020019"/>
    </source>
</evidence>
<dbReference type="InterPro" id="IPR015854">
    <property type="entry name" value="ABC_transpr_LolD-like"/>
</dbReference>
<keyword evidence="5 9" id="KW-0547">Nucleotide-binding</keyword>
<comment type="function">
    <text evidence="9">Part of the ABC transporter FtsEX involved in cellular division.</text>
</comment>
<dbReference type="PROSITE" id="PS00211">
    <property type="entry name" value="ABC_TRANSPORTER_1"/>
    <property type="match status" value="1"/>
</dbReference>
<evidence type="ECO:0000259" key="10">
    <source>
        <dbReference type="PROSITE" id="PS50893"/>
    </source>
</evidence>
<evidence type="ECO:0000256" key="9">
    <source>
        <dbReference type="RuleBase" id="RU365094"/>
    </source>
</evidence>
<comment type="caution">
    <text evidence="11">The sequence shown here is derived from an EMBL/GenBank/DDBJ whole genome shotgun (WGS) entry which is preliminary data.</text>
</comment>
<dbReference type="InterPro" id="IPR005286">
    <property type="entry name" value="Cell_div_FtsE"/>
</dbReference>
<comment type="similarity">
    <text evidence="1 9">Belongs to the ABC transporter superfamily.</text>
</comment>
<keyword evidence="3 9" id="KW-1003">Cell membrane</keyword>
<feature type="domain" description="ABC transporter" evidence="10">
    <location>
        <begin position="2"/>
        <end position="229"/>
    </location>
</feature>
<dbReference type="GO" id="GO:0051301">
    <property type="term" value="P:cell division"/>
    <property type="evidence" value="ECO:0007669"/>
    <property type="project" value="UniProtKB-KW"/>
</dbReference>
<dbReference type="InterPro" id="IPR003439">
    <property type="entry name" value="ABC_transporter-like_ATP-bd"/>
</dbReference>
<evidence type="ECO:0000313" key="11">
    <source>
        <dbReference type="EMBL" id="MCS3917765.1"/>
    </source>
</evidence>
<dbReference type="PANTHER" id="PTHR24220:SF470">
    <property type="entry name" value="CELL DIVISION ATP-BINDING PROTEIN FTSE"/>
    <property type="match status" value="1"/>
</dbReference>
<dbReference type="PROSITE" id="PS50893">
    <property type="entry name" value="ABC_TRANSPORTER_2"/>
    <property type="match status" value="1"/>
</dbReference>
<reference evidence="11 12" key="1">
    <citation type="submission" date="2022-08" db="EMBL/GenBank/DDBJ databases">
        <title>Bacterial and archaeal communities from various locations to study Microbial Dark Matter (Phase II).</title>
        <authorList>
            <person name="Stepanauskas R."/>
        </authorList>
    </citation>
    <scope>NUCLEOTIDE SEQUENCE [LARGE SCALE GENOMIC DNA]</scope>
    <source>
        <strain evidence="11 12">PD1</strain>
    </source>
</reference>
<dbReference type="Gene3D" id="3.40.50.300">
    <property type="entry name" value="P-loop containing nucleotide triphosphate hydrolases"/>
    <property type="match status" value="1"/>
</dbReference>